<keyword evidence="2" id="KW-1185">Reference proteome</keyword>
<protein>
    <submittedName>
        <fullName evidence="1">Uncharacterized protein</fullName>
    </submittedName>
</protein>
<dbReference type="Proteomes" id="UP000318288">
    <property type="component" value="Unassembled WGS sequence"/>
</dbReference>
<evidence type="ECO:0000313" key="2">
    <source>
        <dbReference type="Proteomes" id="UP000318288"/>
    </source>
</evidence>
<proteinExistence type="predicted"/>
<evidence type="ECO:0000313" key="1">
    <source>
        <dbReference type="EMBL" id="TWU50680.1"/>
    </source>
</evidence>
<organism evidence="1 2">
    <name type="scientific">Rubripirellula tenax</name>
    <dbReference type="NCBI Taxonomy" id="2528015"/>
    <lineage>
        <taxon>Bacteria</taxon>
        <taxon>Pseudomonadati</taxon>
        <taxon>Planctomycetota</taxon>
        <taxon>Planctomycetia</taxon>
        <taxon>Pirellulales</taxon>
        <taxon>Pirellulaceae</taxon>
        <taxon>Rubripirellula</taxon>
    </lineage>
</organism>
<comment type="caution">
    <text evidence="1">The sequence shown here is derived from an EMBL/GenBank/DDBJ whole genome shotgun (WGS) entry which is preliminary data.</text>
</comment>
<dbReference type="RefSeq" id="WP_146459379.1">
    <property type="nucleotide sequence ID" value="NZ_SJPW01000005.1"/>
</dbReference>
<reference evidence="1 2" key="1">
    <citation type="submission" date="2019-02" db="EMBL/GenBank/DDBJ databases">
        <title>Deep-cultivation of Planctomycetes and their phenomic and genomic characterization uncovers novel biology.</title>
        <authorList>
            <person name="Wiegand S."/>
            <person name="Jogler M."/>
            <person name="Boedeker C."/>
            <person name="Pinto D."/>
            <person name="Vollmers J."/>
            <person name="Rivas-Marin E."/>
            <person name="Kohn T."/>
            <person name="Peeters S.H."/>
            <person name="Heuer A."/>
            <person name="Rast P."/>
            <person name="Oberbeckmann S."/>
            <person name="Bunk B."/>
            <person name="Jeske O."/>
            <person name="Meyerdierks A."/>
            <person name="Storesund J.E."/>
            <person name="Kallscheuer N."/>
            <person name="Luecker S."/>
            <person name="Lage O.M."/>
            <person name="Pohl T."/>
            <person name="Merkel B.J."/>
            <person name="Hornburger P."/>
            <person name="Mueller R.-W."/>
            <person name="Bruemmer F."/>
            <person name="Labrenz M."/>
            <person name="Spormann A.M."/>
            <person name="Op Den Camp H."/>
            <person name="Overmann J."/>
            <person name="Amann R."/>
            <person name="Jetten M.S.M."/>
            <person name="Mascher T."/>
            <person name="Medema M.H."/>
            <person name="Devos D.P."/>
            <person name="Kaster A.-K."/>
            <person name="Ovreas L."/>
            <person name="Rohde M."/>
            <person name="Galperin M.Y."/>
            <person name="Jogler C."/>
        </authorList>
    </citation>
    <scope>NUCLEOTIDE SEQUENCE [LARGE SCALE GENOMIC DNA]</scope>
    <source>
        <strain evidence="1 2">Poly51</strain>
    </source>
</reference>
<dbReference type="AlphaFoldDB" id="A0A5C6EQW4"/>
<sequence>MRTPDEIAAELADTIRHIYARPSMYARPDNIESTLWNFHWAWAIVYETEQLFRDTHIAKLREFDAASGLVSRFKGDNPDASDDDAQTFAFQHWREISAAMNVPLDS</sequence>
<dbReference type="OrthoDB" id="9553949at2"/>
<name>A0A5C6EQW4_9BACT</name>
<gene>
    <name evidence="1" type="ORF">Poly51_39730</name>
</gene>
<accession>A0A5C6EQW4</accession>
<dbReference type="EMBL" id="SJPW01000005">
    <property type="protein sequence ID" value="TWU50680.1"/>
    <property type="molecule type" value="Genomic_DNA"/>
</dbReference>